<evidence type="ECO:0000256" key="4">
    <source>
        <dbReference type="ARBA" id="ARBA00022475"/>
    </source>
</evidence>
<proteinExistence type="inferred from homology"/>
<dbReference type="AlphaFoldDB" id="A0A1D8UUZ5"/>
<dbReference type="eggNOG" id="COG0580">
    <property type="taxonomic scope" value="Bacteria"/>
</dbReference>
<keyword evidence="7 10" id="KW-0472">Membrane</keyword>
<evidence type="ECO:0000256" key="5">
    <source>
        <dbReference type="ARBA" id="ARBA00022692"/>
    </source>
</evidence>
<sequence length="373" mass="41136">MSQRDENTEAKDHHRHHLHMPHLHFPHLHMPHFHLPHVKLPHIHWPHFHIHFHDRPLSGEPHPDRPFHWRLYGCEAIATAVLMMVGLVGVILLTAPGTWPAHVLTTHPHIQTALCGLCFGLAGTLAAMTPFGKVSGAHLNPSVTLAFMLSKKIVWIDALGYAIAQIVGALGGTVVVYALGLLFAPWRLFASEVHYGATIPADSISVWYALGSEVLVTGLLIVTLYWLAAHPRYKAITPWIGGIFFLVMNPITAWLSGNSVNFARSLGPALFAGDLSSLWIYLVGPFVGSSLAVLAIRYDIFGKIHLLEARLVNFGHHGRVPHFEDPHFKHAAPEHYEEYRDHLERLKAFKARNGNGAGTPAEAAGGMASPSTE</sequence>
<dbReference type="PROSITE" id="PS00221">
    <property type="entry name" value="MIP"/>
    <property type="match status" value="1"/>
</dbReference>
<reference evidence="11 12" key="1">
    <citation type="journal article" date="2016" name="Microb. Cell Fact.">
        <title>Dissection of exopolysaccharide biosynthesis in Kozakia baliensis.</title>
        <authorList>
            <person name="Brandt J.U."/>
            <person name="Jakob F."/>
            <person name="Behr J."/>
            <person name="Geissler A.J."/>
            <person name="Vogel R.F."/>
        </authorList>
    </citation>
    <scope>NUCLEOTIDE SEQUENCE [LARGE SCALE GENOMIC DNA]</scope>
    <source>
        <strain evidence="11 12">DSM 14400</strain>
    </source>
</reference>
<feature type="transmembrane region" description="Helical" evidence="10">
    <location>
        <begin position="239"/>
        <end position="257"/>
    </location>
</feature>
<name>A0A1D8UUZ5_9PROT</name>
<evidence type="ECO:0000256" key="10">
    <source>
        <dbReference type="SAM" id="Phobius"/>
    </source>
</evidence>
<dbReference type="Pfam" id="PF00230">
    <property type="entry name" value="MIP"/>
    <property type="match status" value="1"/>
</dbReference>
<dbReference type="EMBL" id="CP014674">
    <property type="protein sequence ID" value="AOX17460.1"/>
    <property type="molecule type" value="Genomic_DNA"/>
</dbReference>
<dbReference type="PANTHER" id="PTHR19139">
    <property type="entry name" value="AQUAPORIN TRANSPORTER"/>
    <property type="match status" value="1"/>
</dbReference>
<keyword evidence="3 8" id="KW-0813">Transport</keyword>
<keyword evidence="5 8" id="KW-0812">Transmembrane</keyword>
<feature type="transmembrane region" description="Helical" evidence="10">
    <location>
        <begin position="71"/>
        <end position="95"/>
    </location>
</feature>
<keyword evidence="6 10" id="KW-1133">Transmembrane helix</keyword>
<feature type="region of interest" description="Disordered" evidence="9">
    <location>
        <begin position="352"/>
        <end position="373"/>
    </location>
</feature>
<evidence type="ECO:0000256" key="9">
    <source>
        <dbReference type="SAM" id="MobiDB-lite"/>
    </source>
</evidence>
<dbReference type="Gene3D" id="1.20.1080.10">
    <property type="entry name" value="Glycerol uptake facilitator protein"/>
    <property type="match status" value="1"/>
</dbReference>
<evidence type="ECO:0000256" key="1">
    <source>
        <dbReference type="ARBA" id="ARBA00004651"/>
    </source>
</evidence>
<dbReference type="KEGG" id="kba:A0U89_10260"/>
<dbReference type="PRINTS" id="PR00783">
    <property type="entry name" value="MINTRINSICP"/>
</dbReference>
<feature type="transmembrane region" description="Helical" evidence="10">
    <location>
        <begin position="206"/>
        <end position="227"/>
    </location>
</feature>
<dbReference type="SUPFAM" id="SSF81338">
    <property type="entry name" value="Aquaporin-like"/>
    <property type="match status" value="1"/>
</dbReference>
<dbReference type="InterPro" id="IPR000425">
    <property type="entry name" value="MIP"/>
</dbReference>
<evidence type="ECO:0000256" key="6">
    <source>
        <dbReference type="ARBA" id="ARBA00022989"/>
    </source>
</evidence>
<keyword evidence="12" id="KW-1185">Reference proteome</keyword>
<keyword evidence="4" id="KW-1003">Cell membrane</keyword>
<dbReference type="GO" id="GO:0015250">
    <property type="term" value="F:water channel activity"/>
    <property type="evidence" value="ECO:0007669"/>
    <property type="project" value="TreeGrafter"/>
</dbReference>
<dbReference type="InterPro" id="IPR023271">
    <property type="entry name" value="Aquaporin-like"/>
</dbReference>
<evidence type="ECO:0000256" key="2">
    <source>
        <dbReference type="ARBA" id="ARBA00006175"/>
    </source>
</evidence>
<dbReference type="InterPro" id="IPR022357">
    <property type="entry name" value="MIP_CS"/>
</dbReference>
<feature type="transmembrane region" description="Helical" evidence="10">
    <location>
        <begin position="277"/>
        <end position="296"/>
    </location>
</feature>
<evidence type="ECO:0000313" key="11">
    <source>
        <dbReference type="EMBL" id="AOX17460.1"/>
    </source>
</evidence>
<evidence type="ECO:0000256" key="8">
    <source>
        <dbReference type="RuleBase" id="RU000477"/>
    </source>
</evidence>
<dbReference type="Proteomes" id="UP000179145">
    <property type="component" value="Chromosome"/>
</dbReference>
<evidence type="ECO:0000313" key="12">
    <source>
        <dbReference type="Proteomes" id="UP000179145"/>
    </source>
</evidence>
<protein>
    <submittedName>
        <fullName evidence="11">Porin</fullName>
    </submittedName>
</protein>
<dbReference type="InterPro" id="IPR034294">
    <property type="entry name" value="Aquaporin_transptr"/>
</dbReference>
<dbReference type="PANTHER" id="PTHR19139:SF199">
    <property type="entry name" value="MIP17260P"/>
    <property type="match status" value="1"/>
</dbReference>
<dbReference type="STRING" id="153496.A0U89_10260"/>
<evidence type="ECO:0000256" key="3">
    <source>
        <dbReference type="ARBA" id="ARBA00022448"/>
    </source>
</evidence>
<accession>A0A1D8UUZ5</accession>
<comment type="similarity">
    <text evidence="2 8">Belongs to the MIP/aquaporin (TC 1.A.8) family.</text>
</comment>
<organism evidence="11 12">
    <name type="scientific">Kozakia baliensis</name>
    <dbReference type="NCBI Taxonomy" id="153496"/>
    <lineage>
        <taxon>Bacteria</taxon>
        <taxon>Pseudomonadati</taxon>
        <taxon>Pseudomonadota</taxon>
        <taxon>Alphaproteobacteria</taxon>
        <taxon>Acetobacterales</taxon>
        <taxon>Acetobacteraceae</taxon>
        <taxon>Kozakia</taxon>
    </lineage>
</organism>
<gene>
    <name evidence="11" type="ORF">A0U89_10260</name>
</gene>
<evidence type="ECO:0000256" key="7">
    <source>
        <dbReference type="ARBA" id="ARBA00023136"/>
    </source>
</evidence>
<dbReference type="GO" id="GO:0005886">
    <property type="term" value="C:plasma membrane"/>
    <property type="evidence" value="ECO:0007669"/>
    <property type="project" value="UniProtKB-SubCell"/>
</dbReference>
<comment type="subcellular location">
    <subcellularLocation>
        <location evidence="1">Cell membrane</location>
        <topology evidence="1">Multi-pass membrane protein</topology>
    </subcellularLocation>
</comment>
<feature type="transmembrane region" description="Helical" evidence="10">
    <location>
        <begin position="153"/>
        <end position="186"/>
    </location>
</feature>
<feature type="transmembrane region" description="Helical" evidence="10">
    <location>
        <begin position="110"/>
        <end position="132"/>
    </location>
</feature>